<feature type="transmembrane region" description="Helical" evidence="8">
    <location>
        <begin position="59"/>
        <end position="76"/>
    </location>
</feature>
<keyword evidence="4" id="KW-0808">Transferase</keyword>
<evidence type="ECO:0000256" key="8">
    <source>
        <dbReference type="SAM" id="Phobius"/>
    </source>
</evidence>
<dbReference type="AlphaFoldDB" id="A0A7X9FT13"/>
<dbReference type="GO" id="GO:0009103">
    <property type="term" value="P:lipopolysaccharide biosynthetic process"/>
    <property type="evidence" value="ECO:0007669"/>
    <property type="project" value="UniProtKB-ARBA"/>
</dbReference>
<dbReference type="EMBL" id="JAAZON010000524">
    <property type="protein sequence ID" value="NMC63773.1"/>
    <property type="molecule type" value="Genomic_DNA"/>
</dbReference>
<name>A0A7X9FT13_9DELT</name>
<dbReference type="GO" id="GO:0005886">
    <property type="term" value="C:plasma membrane"/>
    <property type="evidence" value="ECO:0007669"/>
    <property type="project" value="UniProtKB-SubCell"/>
</dbReference>
<reference evidence="9 10" key="1">
    <citation type="journal article" date="2020" name="Biotechnol. Biofuels">
        <title>New insights from the biogas microbiome by comprehensive genome-resolved metagenomics of nearly 1600 species originating from multiple anaerobic digesters.</title>
        <authorList>
            <person name="Campanaro S."/>
            <person name="Treu L."/>
            <person name="Rodriguez-R L.M."/>
            <person name="Kovalovszki A."/>
            <person name="Ziels R.M."/>
            <person name="Maus I."/>
            <person name="Zhu X."/>
            <person name="Kougias P.G."/>
            <person name="Basile A."/>
            <person name="Luo G."/>
            <person name="Schluter A."/>
            <person name="Konstantinidis K.T."/>
            <person name="Angelidaki I."/>
        </authorList>
    </citation>
    <scope>NUCLEOTIDE SEQUENCE [LARGE SCALE GENOMIC DNA]</scope>
    <source>
        <strain evidence="9">AS27yjCOA_65</strain>
    </source>
</reference>
<keyword evidence="6 8" id="KW-1133">Transmembrane helix</keyword>
<keyword evidence="3" id="KW-0328">Glycosyltransferase</keyword>
<evidence type="ECO:0000256" key="2">
    <source>
        <dbReference type="ARBA" id="ARBA00022475"/>
    </source>
</evidence>
<evidence type="ECO:0000256" key="6">
    <source>
        <dbReference type="ARBA" id="ARBA00022989"/>
    </source>
</evidence>
<keyword evidence="2" id="KW-1003">Cell membrane</keyword>
<feature type="transmembrane region" description="Helical" evidence="8">
    <location>
        <begin position="97"/>
        <end position="120"/>
    </location>
</feature>
<feature type="transmembrane region" description="Helical" evidence="8">
    <location>
        <begin position="32"/>
        <end position="53"/>
    </location>
</feature>
<accession>A0A7X9FT13</accession>
<organism evidence="9 10">
    <name type="scientific">SAR324 cluster bacterium</name>
    <dbReference type="NCBI Taxonomy" id="2024889"/>
    <lineage>
        <taxon>Bacteria</taxon>
        <taxon>Deltaproteobacteria</taxon>
        <taxon>SAR324 cluster</taxon>
    </lineage>
</organism>
<keyword evidence="7 8" id="KW-0472">Membrane</keyword>
<comment type="caution">
    <text evidence="9">The sequence shown here is derived from an EMBL/GenBank/DDBJ whole genome shotgun (WGS) entry which is preliminary data.</text>
</comment>
<evidence type="ECO:0000256" key="5">
    <source>
        <dbReference type="ARBA" id="ARBA00022692"/>
    </source>
</evidence>
<feature type="transmembrane region" description="Helical" evidence="8">
    <location>
        <begin position="201"/>
        <end position="216"/>
    </location>
</feature>
<sequence>MLIGSICLIVLGKSKSLDPSTIQRKPAKKGKLARIPLFVMILLSISAVLTEYFSPRQTLLIYLSSLLLCFCIYVYSESKWWVTLTSKALRDPNFIGFVILFFVGCALYGSTLTASIYALWGDEGEHFEVARQLLERNRMDPWFWNLGAFLEHPLLASYYIVAFLEILGRSVWSWRMSAVFASLISLFPLAAFLYLSSGIRAAWIGTIVFVFAYYNYQFSHIGYNNNLLIPGILFPLACA</sequence>
<evidence type="ECO:0000313" key="9">
    <source>
        <dbReference type="EMBL" id="NMC63773.1"/>
    </source>
</evidence>
<evidence type="ECO:0008006" key="11">
    <source>
        <dbReference type="Google" id="ProtNLM"/>
    </source>
</evidence>
<feature type="non-terminal residue" evidence="9">
    <location>
        <position position="239"/>
    </location>
</feature>
<dbReference type="InterPro" id="IPR050297">
    <property type="entry name" value="LipidA_mod_glycosyltrf_83"/>
</dbReference>
<comment type="subcellular location">
    <subcellularLocation>
        <location evidence="1">Cell membrane</location>
        <topology evidence="1">Multi-pass membrane protein</topology>
    </subcellularLocation>
</comment>
<dbReference type="PANTHER" id="PTHR33908">
    <property type="entry name" value="MANNOSYLTRANSFERASE YKCB-RELATED"/>
    <property type="match status" value="1"/>
</dbReference>
<feature type="transmembrane region" description="Helical" evidence="8">
    <location>
        <begin position="176"/>
        <end position="195"/>
    </location>
</feature>
<gene>
    <name evidence="9" type="ORF">GYA55_11475</name>
</gene>
<evidence type="ECO:0000256" key="4">
    <source>
        <dbReference type="ARBA" id="ARBA00022679"/>
    </source>
</evidence>
<dbReference type="Proteomes" id="UP000524246">
    <property type="component" value="Unassembled WGS sequence"/>
</dbReference>
<dbReference type="GO" id="GO:0016763">
    <property type="term" value="F:pentosyltransferase activity"/>
    <property type="evidence" value="ECO:0007669"/>
    <property type="project" value="TreeGrafter"/>
</dbReference>
<proteinExistence type="predicted"/>
<keyword evidence="5 8" id="KW-0812">Transmembrane</keyword>
<dbReference type="PANTHER" id="PTHR33908:SF11">
    <property type="entry name" value="MEMBRANE PROTEIN"/>
    <property type="match status" value="1"/>
</dbReference>
<evidence type="ECO:0000256" key="3">
    <source>
        <dbReference type="ARBA" id="ARBA00022676"/>
    </source>
</evidence>
<evidence type="ECO:0000313" key="10">
    <source>
        <dbReference type="Proteomes" id="UP000524246"/>
    </source>
</evidence>
<feature type="transmembrane region" description="Helical" evidence="8">
    <location>
        <begin position="142"/>
        <end position="164"/>
    </location>
</feature>
<evidence type="ECO:0000256" key="7">
    <source>
        <dbReference type="ARBA" id="ARBA00023136"/>
    </source>
</evidence>
<protein>
    <recommendedName>
        <fullName evidence="11">Glycosyltransferase RgtA/B/C/D-like domain-containing protein</fullName>
    </recommendedName>
</protein>
<evidence type="ECO:0000256" key="1">
    <source>
        <dbReference type="ARBA" id="ARBA00004651"/>
    </source>
</evidence>